<dbReference type="InterPro" id="IPR036179">
    <property type="entry name" value="Ig-like_dom_sf"/>
</dbReference>
<dbReference type="InterPro" id="IPR050208">
    <property type="entry name" value="MHC_class-I_related"/>
</dbReference>
<dbReference type="Pfam" id="PF07654">
    <property type="entry name" value="C1-set"/>
    <property type="match status" value="1"/>
</dbReference>
<dbReference type="InterPro" id="IPR011162">
    <property type="entry name" value="MHC_I/II-like_Ag-recog"/>
</dbReference>
<dbReference type="GO" id="GO:0006955">
    <property type="term" value="P:immune response"/>
    <property type="evidence" value="ECO:0007669"/>
    <property type="project" value="TreeGrafter"/>
</dbReference>
<dbReference type="SUPFAM" id="SSF48726">
    <property type="entry name" value="Immunoglobulin"/>
    <property type="match status" value="1"/>
</dbReference>
<keyword evidence="3" id="KW-0732">Signal</keyword>
<dbReference type="GO" id="GO:0009897">
    <property type="term" value="C:external side of plasma membrane"/>
    <property type="evidence" value="ECO:0007669"/>
    <property type="project" value="TreeGrafter"/>
</dbReference>
<dbReference type="PANTHER" id="PTHR16675:SF237">
    <property type="entry name" value="MHC CLASS I ANTIGEN TRANSCRIPT VARIANT 1-RELATED"/>
    <property type="match status" value="1"/>
</dbReference>
<feature type="chain" id="PRO_5017463118" description="Ig-like domain-containing protein" evidence="3">
    <location>
        <begin position="21"/>
        <end position="318"/>
    </location>
</feature>
<dbReference type="Gene3D" id="3.30.500.10">
    <property type="entry name" value="MHC class I-like antigen recognition-like"/>
    <property type="match status" value="1"/>
</dbReference>
<keyword evidence="6" id="KW-1185">Reference proteome</keyword>
<evidence type="ECO:0000313" key="6">
    <source>
        <dbReference type="Proteomes" id="UP000261420"/>
    </source>
</evidence>
<evidence type="ECO:0000256" key="3">
    <source>
        <dbReference type="SAM" id="SignalP"/>
    </source>
</evidence>
<accession>A0A3B4U1Z6</accession>
<dbReference type="InterPro" id="IPR001039">
    <property type="entry name" value="MHC_I_a_a1/a2"/>
</dbReference>
<dbReference type="SMART" id="SM00407">
    <property type="entry name" value="IGc1"/>
    <property type="match status" value="1"/>
</dbReference>
<dbReference type="Pfam" id="PF00129">
    <property type="entry name" value="MHC_I"/>
    <property type="match status" value="1"/>
</dbReference>
<dbReference type="PANTHER" id="PTHR16675">
    <property type="entry name" value="MHC CLASS I-RELATED"/>
    <property type="match status" value="1"/>
</dbReference>
<feature type="signal peptide" evidence="3">
    <location>
        <begin position="1"/>
        <end position="20"/>
    </location>
</feature>
<evidence type="ECO:0000256" key="1">
    <source>
        <dbReference type="ARBA" id="ARBA00023180"/>
    </source>
</evidence>
<name>A0A3B4U1Z6_SERDU</name>
<keyword evidence="1" id="KW-0325">Glycoprotein</keyword>
<dbReference type="FunFam" id="2.60.40.10:FF:000943">
    <property type="entry name" value="Classical MHC class I molecule, alpha-chain"/>
    <property type="match status" value="1"/>
</dbReference>
<protein>
    <recommendedName>
        <fullName evidence="4">Ig-like domain-containing protein</fullName>
    </recommendedName>
</protein>
<dbReference type="AlphaFoldDB" id="A0A3B4U1Z6"/>
<dbReference type="Gene3D" id="2.60.40.10">
    <property type="entry name" value="Immunoglobulins"/>
    <property type="match status" value="1"/>
</dbReference>
<dbReference type="Ensembl" id="ENSSDUT00000012428.1">
    <property type="protein sequence ID" value="ENSSDUP00000012208.1"/>
    <property type="gene ID" value="ENSSDUG00000008863.1"/>
</dbReference>
<dbReference type="SUPFAM" id="SSF54452">
    <property type="entry name" value="MHC antigen-recognition domain"/>
    <property type="match status" value="1"/>
</dbReference>
<dbReference type="GeneTree" id="ENSGT01120000271828"/>
<proteinExistence type="inferred from homology"/>
<dbReference type="InterPro" id="IPR003597">
    <property type="entry name" value="Ig_C1-set"/>
</dbReference>
<reference evidence="5" key="1">
    <citation type="submission" date="2025-08" db="UniProtKB">
        <authorList>
            <consortium name="Ensembl"/>
        </authorList>
    </citation>
    <scope>IDENTIFICATION</scope>
</reference>
<organism evidence="5 6">
    <name type="scientific">Seriola dumerili</name>
    <name type="common">Greater amberjack</name>
    <name type="synonym">Caranx dumerili</name>
    <dbReference type="NCBI Taxonomy" id="41447"/>
    <lineage>
        <taxon>Eukaryota</taxon>
        <taxon>Metazoa</taxon>
        <taxon>Chordata</taxon>
        <taxon>Craniata</taxon>
        <taxon>Vertebrata</taxon>
        <taxon>Euteleostomi</taxon>
        <taxon>Actinopterygii</taxon>
        <taxon>Neopterygii</taxon>
        <taxon>Teleostei</taxon>
        <taxon>Neoteleostei</taxon>
        <taxon>Acanthomorphata</taxon>
        <taxon>Carangaria</taxon>
        <taxon>Carangiformes</taxon>
        <taxon>Carangidae</taxon>
        <taxon>Seriola</taxon>
    </lineage>
</organism>
<sequence length="318" mass="37033">MRSRNFHFLLLLFRLSLRHTQKPTYFKHSLKFHAMISSGNPNIPDYMAAANFEEVEMAYYDSNMKTPEPRHALMRILIQNNQQDWEGMSEGYINYEQLLRVQTDSFKQHSNQTGGVHIIQQMLGCDWDDETEKVIGYNQYGYNGEDFLTFDLETETWIAANPQADTTKQEWDGNTANNQYWKNIVINVYPFWLKKYLIYASGFLDRPELPSVSLLQKTPSSPVSCHATGFFPHRAVMFWRKDGEELHEDVDQGETLPNHDGSFQMRVDLDISSVTPEDWRRYDCVFQLFGVKEDIVTKLDKAVIRTNEGKSEIRGDGD</sequence>
<dbReference type="STRING" id="41447.ENSSDUP00000012208"/>
<dbReference type="InterPro" id="IPR011161">
    <property type="entry name" value="MHC_I-like_Ag-recog"/>
</dbReference>
<feature type="domain" description="Ig-like" evidence="4">
    <location>
        <begin position="207"/>
        <end position="284"/>
    </location>
</feature>
<comment type="similarity">
    <text evidence="2">Belongs to the MHC class I family.</text>
</comment>
<evidence type="ECO:0000313" key="5">
    <source>
        <dbReference type="Ensembl" id="ENSSDUP00000012208.1"/>
    </source>
</evidence>
<dbReference type="PRINTS" id="PR01638">
    <property type="entry name" value="MHCCLASSI"/>
</dbReference>
<reference evidence="5" key="2">
    <citation type="submission" date="2025-09" db="UniProtKB">
        <authorList>
            <consortium name="Ensembl"/>
        </authorList>
    </citation>
    <scope>IDENTIFICATION</scope>
</reference>
<dbReference type="GO" id="GO:0005615">
    <property type="term" value="C:extracellular space"/>
    <property type="evidence" value="ECO:0007669"/>
    <property type="project" value="TreeGrafter"/>
</dbReference>
<dbReference type="InterPro" id="IPR037055">
    <property type="entry name" value="MHC_I-like_Ag-recog_sf"/>
</dbReference>
<evidence type="ECO:0000256" key="2">
    <source>
        <dbReference type="RuleBase" id="RU004439"/>
    </source>
</evidence>
<dbReference type="Proteomes" id="UP000261420">
    <property type="component" value="Unplaced"/>
</dbReference>
<evidence type="ECO:0000259" key="4">
    <source>
        <dbReference type="PROSITE" id="PS50835"/>
    </source>
</evidence>
<dbReference type="PROSITE" id="PS50835">
    <property type="entry name" value="IG_LIKE"/>
    <property type="match status" value="1"/>
</dbReference>
<dbReference type="InterPro" id="IPR013783">
    <property type="entry name" value="Ig-like_fold"/>
</dbReference>
<dbReference type="InterPro" id="IPR007110">
    <property type="entry name" value="Ig-like_dom"/>
</dbReference>